<dbReference type="GO" id="GO:0016973">
    <property type="term" value="P:poly(A)+ mRNA export from nucleus"/>
    <property type="evidence" value="ECO:0007669"/>
    <property type="project" value="TreeGrafter"/>
</dbReference>
<keyword evidence="2" id="KW-0677">Repeat</keyword>
<name>A0A8C8SFD2_9SAUR</name>
<dbReference type="PROSITE" id="PS50103">
    <property type="entry name" value="ZF_C3H1"/>
    <property type="match status" value="1"/>
</dbReference>
<evidence type="ECO:0000256" key="3">
    <source>
        <dbReference type="ARBA" id="ARBA00022771"/>
    </source>
</evidence>
<feature type="compositionally biased region" description="Polar residues" evidence="6">
    <location>
        <begin position="487"/>
        <end position="496"/>
    </location>
</feature>
<feature type="region of interest" description="Disordered" evidence="6">
    <location>
        <begin position="562"/>
        <end position="663"/>
    </location>
</feature>
<feature type="region of interest" description="Disordered" evidence="6">
    <location>
        <begin position="143"/>
        <end position="200"/>
    </location>
</feature>
<feature type="zinc finger region" description="C3H1-type" evidence="5">
    <location>
        <begin position="2"/>
        <end position="29"/>
    </location>
</feature>
<feature type="compositionally biased region" description="Polar residues" evidence="6">
    <location>
        <begin position="179"/>
        <end position="189"/>
    </location>
</feature>
<dbReference type="InterPro" id="IPR000571">
    <property type="entry name" value="Znf_CCCH"/>
</dbReference>
<feature type="compositionally biased region" description="Basic and acidic residues" evidence="6">
    <location>
        <begin position="562"/>
        <end position="576"/>
    </location>
</feature>
<reference evidence="8" key="2">
    <citation type="submission" date="2025-09" db="UniProtKB">
        <authorList>
            <consortium name="Ensembl"/>
        </authorList>
    </citation>
    <scope>IDENTIFICATION</scope>
</reference>
<feature type="region of interest" description="Disordered" evidence="6">
    <location>
        <begin position="277"/>
        <end position="461"/>
    </location>
</feature>
<sequence>MSKQGDDCYFYFYSTCTKGDSCPFRHCEAALGSETVCTLWQEGRCFRSICRFRHMEMDKKRSEIPCFWENQPVGCQKLNCAFHHNKGRYVDGLFLPPSKTVLPSMPESVEEEVKVTQISLQQNKLSAQSNPSPQLRGVMKVENSENVPSPTHPPVVINAADDDEDDDDQFSEEGDETKTPVQQPATETHNGLRIISTRKSSTNIKQDNSLNFGIKTLEEIKSKKMKEKSQNQGEGPSGVSTHPLQPQTIPGPEKENLRTVIRTVTLSAKQGEEPVIRLSLSGRLGKRKPSIEESGPSPKRSLAERLGKKMDSLEKTAKAPKRVQVPRSLKERLGLPAEQTSMETERAAKPVGEIRVKTLEEIRLEKASQRPGEPQTKPKTEEPSRTEDPNTGVRLSSAIRIKTFSEVLAEKKHRELEEKEEGKLKAEENPTKLKTESEPKKQGTAVLPLASKGQQEESLGKAKSIGEVRIKTLEEIKQEKALRMQWSGENTQNTPAQPEVTPTGRRLLRITKLTAPGREEKKMESSVPPLKTGKADKAVESSDESASNSKVQVKRFDEILREKQQLKPRQKEKVQKEISAVSSPGEETVKEKSPVAGSPETTMIPAATRQSSKRLTVKSEEAVMESPGTEDSVAPVKHAAQSSERKTKAKPKVNVKPSGVKTISPAKQALKRKVAENHPSAIAAVKPLSTTSSDLEEPRGKKAVVATVPALPQNNLVTVPERAKSKDSPELHIGNQAASVVQSEMSSPTSSQAAVKTRRLSSTAGGKAPLSVEDDFEKLIWEISGGKLEAEIDLDPGKDEDDLLLELSEMIDS</sequence>
<feature type="compositionally biased region" description="Polar residues" evidence="6">
    <location>
        <begin position="736"/>
        <end position="764"/>
    </location>
</feature>
<dbReference type="PANTHER" id="PTHR15725:SF14">
    <property type="entry name" value="ZINC FINGER CCCH DOMAIN-CONTAINING PROTEIN 11A"/>
    <property type="match status" value="1"/>
</dbReference>
<evidence type="ECO:0000256" key="6">
    <source>
        <dbReference type="SAM" id="MobiDB-lite"/>
    </source>
</evidence>
<feature type="region of interest" description="Disordered" evidence="6">
    <location>
        <begin position="484"/>
        <end position="550"/>
    </location>
</feature>
<dbReference type="InterPro" id="IPR041686">
    <property type="entry name" value="Znf-CCCH_3"/>
</dbReference>
<dbReference type="Ensembl" id="ENSPCET00000019746.1">
    <property type="protein sequence ID" value="ENSPCEP00000019097.1"/>
    <property type="gene ID" value="ENSPCEG00000014853.1"/>
</dbReference>
<dbReference type="Gene3D" id="4.10.1000.10">
    <property type="entry name" value="Zinc finger, CCCH-type"/>
    <property type="match status" value="1"/>
</dbReference>
<feature type="region of interest" description="Disordered" evidence="6">
    <location>
        <begin position="221"/>
        <end position="258"/>
    </location>
</feature>
<protein>
    <recommendedName>
        <fullName evidence="7">C3H1-type domain-containing protein</fullName>
    </recommendedName>
</protein>
<dbReference type="PANTHER" id="PTHR15725">
    <property type="entry name" value="ZN-FINGER, C-X8-C-X5-C-X3-H TYPE-CONTAINING"/>
    <property type="match status" value="1"/>
</dbReference>
<dbReference type="AlphaFoldDB" id="A0A8C8SFD2"/>
<keyword evidence="9" id="KW-1185">Reference proteome</keyword>
<dbReference type="Pfam" id="PF15663">
    <property type="entry name" value="zf-CCCH_3"/>
    <property type="match status" value="1"/>
</dbReference>
<feature type="region of interest" description="Disordered" evidence="6">
    <location>
        <begin position="677"/>
        <end position="701"/>
    </location>
</feature>
<feature type="compositionally biased region" description="Polar residues" evidence="6">
    <location>
        <begin position="230"/>
        <end position="248"/>
    </location>
</feature>
<evidence type="ECO:0000256" key="5">
    <source>
        <dbReference type="PROSITE-ProRule" id="PRU00723"/>
    </source>
</evidence>
<feature type="domain" description="C3H1-type" evidence="7">
    <location>
        <begin position="2"/>
        <end position="29"/>
    </location>
</feature>
<dbReference type="FunFam" id="4.10.1000.10:FF:000024">
    <property type="entry name" value="Zinc finger CCCH domain-containing protein 11A"/>
    <property type="match status" value="1"/>
</dbReference>
<evidence type="ECO:0000313" key="8">
    <source>
        <dbReference type="Ensembl" id="ENSPCEP00000019097.1"/>
    </source>
</evidence>
<feature type="compositionally biased region" description="Basic and acidic residues" evidence="6">
    <location>
        <begin position="343"/>
        <end position="368"/>
    </location>
</feature>
<dbReference type="Proteomes" id="UP000694393">
    <property type="component" value="Unplaced"/>
</dbReference>
<feature type="region of interest" description="Disordered" evidence="6">
    <location>
        <begin position="721"/>
        <end position="769"/>
    </location>
</feature>
<keyword evidence="4 5" id="KW-0862">Zinc</keyword>
<feature type="compositionally biased region" description="Acidic residues" evidence="6">
    <location>
        <begin position="160"/>
        <end position="175"/>
    </location>
</feature>
<reference evidence="8" key="1">
    <citation type="submission" date="2025-08" db="UniProtKB">
        <authorList>
            <consortium name="Ensembl"/>
        </authorList>
    </citation>
    <scope>IDENTIFICATION</scope>
</reference>
<feature type="compositionally biased region" description="Basic and acidic residues" evidence="6">
    <location>
        <begin position="376"/>
        <end position="388"/>
    </location>
</feature>
<evidence type="ECO:0000256" key="2">
    <source>
        <dbReference type="ARBA" id="ARBA00022737"/>
    </source>
</evidence>
<feature type="compositionally biased region" description="Basic and acidic residues" evidence="6">
    <location>
        <begin position="408"/>
        <end position="441"/>
    </location>
</feature>
<dbReference type="GO" id="GO:0008270">
    <property type="term" value="F:zinc ion binding"/>
    <property type="evidence" value="ECO:0007669"/>
    <property type="project" value="UniProtKB-KW"/>
</dbReference>
<evidence type="ECO:0000256" key="1">
    <source>
        <dbReference type="ARBA" id="ARBA00022723"/>
    </source>
</evidence>
<accession>A0A8C8SFD2</accession>
<organism evidence="8 9">
    <name type="scientific">Pelusios castaneus</name>
    <name type="common">West African mud turtle</name>
    <dbReference type="NCBI Taxonomy" id="367368"/>
    <lineage>
        <taxon>Eukaryota</taxon>
        <taxon>Metazoa</taxon>
        <taxon>Chordata</taxon>
        <taxon>Craniata</taxon>
        <taxon>Vertebrata</taxon>
        <taxon>Euteleostomi</taxon>
        <taxon>Archelosauria</taxon>
        <taxon>Testudinata</taxon>
        <taxon>Testudines</taxon>
        <taxon>Pleurodira</taxon>
        <taxon>Pelomedusidae</taxon>
        <taxon>Pelusios</taxon>
    </lineage>
</organism>
<dbReference type="SMART" id="SM00356">
    <property type="entry name" value="ZnF_C3H1"/>
    <property type="match status" value="3"/>
</dbReference>
<proteinExistence type="predicted"/>
<feature type="compositionally biased region" description="Basic and acidic residues" evidence="6">
    <location>
        <begin position="301"/>
        <end position="317"/>
    </location>
</feature>
<evidence type="ECO:0000313" key="9">
    <source>
        <dbReference type="Proteomes" id="UP000694393"/>
    </source>
</evidence>
<keyword evidence="3 5" id="KW-0863">Zinc-finger</keyword>
<keyword evidence="1 5" id="KW-0479">Metal-binding</keyword>
<evidence type="ECO:0000259" key="7">
    <source>
        <dbReference type="PROSITE" id="PS50103"/>
    </source>
</evidence>
<feature type="compositionally biased region" description="Basic and acidic residues" evidence="6">
    <location>
        <begin position="721"/>
        <end position="730"/>
    </location>
</feature>
<evidence type="ECO:0000256" key="4">
    <source>
        <dbReference type="ARBA" id="ARBA00022833"/>
    </source>
</evidence>